<protein>
    <submittedName>
        <fullName evidence="1">Uncharacterized protein</fullName>
    </submittedName>
</protein>
<dbReference type="Proteomes" id="UP000264353">
    <property type="component" value="Unassembled WGS sequence"/>
</dbReference>
<sequence length="106" mass="12542">WIDLVGFLLGSRVNPDWNITVASFLSHRRREIDTCLLKLALQASIHSIWRERNNRRHQGNPLSADQMVRYIDKTIRNRISSLRKRKPNFYGDMMQRWLTRASSPPP</sequence>
<proteinExistence type="predicted"/>
<organism evidence="1">
    <name type="scientific">Brassica campestris</name>
    <name type="common">Field mustard</name>
    <dbReference type="NCBI Taxonomy" id="3711"/>
    <lineage>
        <taxon>Eukaryota</taxon>
        <taxon>Viridiplantae</taxon>
        <taxon>Streptophyta</taxon>
        <taxon>Embryophyta</taxon>
        <taxon>Tracheophyta</taxon>
        <taxon>Spermatophyta</taxon>
        <taxon>Magnoliopsida</taxon>
        <taxon>eudicotyledons</taxon>
        <taxon>Gunneridae</taxon>
        <taxon>Pentapetalae</taxon>
        <taxon>rosids</taxon>
        <taxon>malvids</taxon>
        <taxon>Brassicales</taxon>
        <taxon>Brassicaceae</taxon>
        <taxon>Brassiceae</taxon>
        <taxon>Brassica</taxon>
    </lineage>
</organism>
<feature type="non-terminal residue" evidence="1">
    <location>
        <position position="1"/>
    </location>
</feature>
<gene>
    <name evidence="1" type="ORF">BRARA_K01900</name>
</gene>
<accession>A0A397L9P6</accession>
<evidence type="ECO:0000313" key="1">
    <source>
        <dbReference type="EMBL" id="RIA05704.1"/>
    </source>
</evidence>
<dbReference type="EMBL" id="KZ863807">
    <property type="protein sequence ID" value="RIA05704.1"/>
    <property type="molecule type" value="Genomic_DNA"/>
</dbReference>
<reference evidence="1" key="1">
    <citation type="submission" date="2018-06" db="EMBL/GenBank/DDBJ databases">
        <title>WGS assembly of Brassica rapa FPsc.</title>
        <authorList>
            <person name="Bowman J."/>
            <person name="Kohchi T."/>
            <person name="Yamato K."/>
            <person name="Jenkins J."/>
            <person name="Shu S."/>
            <person name="Ishizaki K."/>
            <person name="Yamaoka S."/>
            <person name="Nishihama R."/>
            <person name="Nakamura Y."/>
            <person name="Berger F."/>
            <person name="Adam C."/>
            <person name="Aki S."/>
            <person name="Althoff F."/>
            <person name="Araki T."/>
            <person name="Arteaga-Vazquez M."/>
            <person name="Balasubrmanian S."/>
            <person name="Bauer D."/>
            <person name="Boehm C."/>
            <person name="Briginshaw L."/>
            <person name="Caballero-Perez J."/>
            <person name="Catarino B."/>
            <person name="Chen F."/>
            <person name="Chiyoda S."/>
            <person name="Chovatia M."/>
            <person name="Davies K."/>
            <person name="Delmans M."/>
            <person name="Demura T."/>
            <person name="Dierschke T."/>
            <person name="Dolan L."/>
            <person name="Dorantes-Acosta A."/>
            <person name="Eklund D."/>
            <person name="Florent S."/>
            <person name="Flores-Sandoval E."/>
            <person name="Fujiyama A."/>
            <person name="Fukuzawa H."/>
            <person name="Galik B."/>
            <person name="Grimanelli D."/>
            <person name="Grimwood J."/>
            <person name="Grossniklaus U."/>
            <person name="Hamada T."/>
            <person name="Haseloff J."/>
            <person name="Hetherington A."/>
            <person name="Higo A."/>
            <person name="Hirakawa Y."/>
            <person name="Hundley H."/>
            <person name="Ikeda Y."/>
            <person name="Inoue K."/>
            <person name="Inoue S."/>
            <person name="Ishida S."/>
            <person name="Jia Q."/>
            <person name="Kakita M."/>
            <person name="Kanazawa T."/>
            <person name="Kawai Y."/>
            <person name="Kawashima T."/>
            <person name="Kennedy M."/>
            <person name="Kinose K."/>
            <person name="Kinoshita T."/>
            <person name="Kohara Y."/>
            <person name="Koide E."/>
            <person name="Komatsu K."/>
            <person name="Kopischke S."/>
            <person name="Kubo M."/>
            <person name="Kyozuka J."/>
            <person name="Lagercrantz U."/>
            <person name="Lin S."/>
            <person name="Lindquist E."/>
            <person name="Lipzen A."/>
            <person name="Lu C."/>
            <person name="Luna E."/>
            <person name="Martienssen R."/>
            <person name="Minamino N."/>
            <person name="Mizutani M."/>
            <person name="Mizutani M."/>
            <person name="Mochizuki N."/>
            <person name="Monte I."/>
            <person name="Mosher R."/>
            <person name="Nagasaki H."/>
            <person name="Nakagami H."/>
            <person name="Naramoto S."/>
            <person name="Nishitani K."/>
            <person name="Ohtani M."/>
            <person name="Okamoto T."/>
            <person name="Okumura M."/>
            <person name="Phillips J."/>
            <person name="Pollak B."/>
            <person name="Reinders A."/>
            <person name="Roevekamp M."/>
            <person name="Sano R."/>
            <person name="Sawa S."/>
            <person name="Schmid M."/>
            <person name="Shirakawa M."/>
            <person name="Solano R."/>
            <person name="Spunde A."/>
            <person name="Suetsugu N."/>
            <person name="Sugano S."/>
            <person name="Sugiyama A."/>
            <person name="Sun R."/>
            <person name="Suzuki Y."/>
            <person name="Takenaka M."/>
            <person name="Takezawa D."/>
            <person name="Tomogane H."/>
            <person name="Tsuzuki M."/>
            <person name="Ueda T."/>
            <person name="Umeda M."/>
            <person name="Ward J."/>
            <person name="Watanabe Y."/>
            <person name="Yazaki K."/>
            <person name="Yokoyama R."/>
            <person name="Yoshitake Y."/>
            <person name="Yotsui I."/>
            <person name="Zachgo S."/>
            <person name="Schmutz J."/>
        </authorList>
    </citation>
    <scope>NUCLEOTIDE SEQUENCE [LARGE SCALE GENOMIC DNA]</scope>
</reference>
<name>A0A397L9P6_BRACM</name>
<dbReference type="AlphaFoldDB" id="A0A397L9P6"/>